<dbReference type="InterPro" id="IPR047710">
    <property type="entry name" value="Transpos_IS5-like"/>
</dbReference>
<dbReference type="NCBIfam" id="NF033578">
    <property type="entry name" value="transpos_IS5_1"/>
    <property type="match status" value="1"/>
</dbReference>
<gene>
    <name evidence="4" type="ORF">FC18_GL001267</name>
</gene>
<dbReference type="Pfam" id="PF13586">
    <property type="entry name" value="DDE_Tnp_1_2"/>
    <property type="match status" value="1"/>
</dbReference>
<dbReference type="PANTHER" id="PTHR33803:SF3">
    <property type="entry name" value="BLL1974 PROTEIN"/>
    <property type="match status" value="1"/>
</dbReference>
<dbReference type="PATRIC" id="fig|1291052.5.peg.1285"/>
<sequence length="491" mass="56252">MHRNSRYSVNPHALYTTLSEALSMVYRQTVTQLSIESFGTALSTPLSADNEWVQLADQMPWQKLSEAYQLAFPSKLGRAGKPFRLLYGAQLIKQRTGLSDRDVVEAIRDTPAYQYFIGIPQYQLKVPFDHTALSYFRRRIAPISELIRNIMTDTVRERLQRHLPTKSVMITDATCTPVNIKFPQDTHLLNQARTNLEDDIKVMAKQLQIAPPRTYKREAHAKWTAFSRKPRRWGKLTQKQIKAQLQYIRRDLRYVDEMIDQGATLTAARAKRLGVIRLVFDQQDYMYRNHTHRVENRIVSLSQPEIRPIMRGKSKSPVEFGPKIDVSIMDGVIDIERFSFNAFNESGDLGSTLDHYYDVHGEYPDEVLLDTLYRTRENIGMCANLGIRVSGPRLGRKPKHVDPAQRHQDQDAENRRGEIERRFSFVKGNLGLDLVKEKTAETIAVAVDTGVVMANLENLLAVLSRPISITAKKNKTAVKIDYKVIVDLPES</sequence>
<dbReference type="InterPro" id="IPR025668">
    <property type="entry name" value="Tnp_DDE_dom"/>
</dbReference>
<evidence type="ECO:0000313" key="4">
    <source>
        <dbReference type="EMBL" id="KRM55503.1"/>
    </source>
</evidence>
<feature type="domain" description="Transposase InsH N-terminal" evidence="2">
    <location>
        <begin position="47"/>
        <end position="139"/>
    </location>
</feature>
<evidence type="ECO:0000313" key="5">
    <source>
        <dbReference type="Proteomes" id="UP000051679"/>
    </source>
</evidence>
<proteinExistence type="predicted"/>
<dbReference type="PANTHER" id="PTHR33803">
    <property type="entry name" value="IS1478 TRANSPOSASE"/>
    <property type="match status" value="1"/>
</dbReference>
<organism evidence="4 5">
    <name type="scientific">Lacticaseibacillus sharpeae JCM 1186 = DSM 20505</name>
    <dbReference type="NCBI Taxonomy" id="1291052"/>
    <lineage>
        <taxon>Bacteria</taxon>
        <taxon>Bacillati</taxon>
        <taxon>Bacillota</taxon>
        <taxon>Bacilli</taxon>
        <taxon>Lactobacillales</taxon>
        <taxon>Lactobacillaceae</taxon>
        <taxon>Lacticaseibacillus</taxon>
    </lineage>
</organism>
<feature type="compositionally biased region" description="Basic and acidic residues" evidence="1">
    <location>
        <begin position="400"/>
        <end position="415"/>
    </location>
</feature>
<protein>
    <submittedName>
        <fullName evidence="4">Transposase</fullName>
    </submittedName>
</protein>
<accession>A0A0R1ZLU4</accession>
<evidence type="ECO:0000259" key="2">
    <source>
        <dbReference type="Pfam" id="PF05598"/>
    </source>
</evidence>
<feature type="region of interest" description="Disordered" evidence="1">
    <location>
        <begin position="393"/>
        <end position="415"/>
    </location>
</feature>
<evidence type="ECO:0000256" key="1">
    <source>
        <dbReference type="SAM" id="MobiDB-lite"/>
    </source>
</evidence>
<dbReference type="Proteomes" id="UP000051679">
    <property type="component" value="Unassembled WGS sequence"/>
</dbReference>
<dbReference type="EMBL" id="AYYO01000020">
    <property type="protein sequence ID" value="KRM55503.1"/>
    <property type="molecule type" value="Genomic_DNA"/>
</dbReference>
<keyword evidence="5" id="KW-1185">Reference proteome</keyword>
<name>A0A0R1ZLU4_9LACO</name>
<evidence type="ECO:0000259" key="3">
    <source>
        <dbReference type="Pfam" id="PF13586"/>
    </source>
</evidence>
<dbReference type="AlphaFoldDB" id="A0A0R1ZLU4"/>
<dbReference type="InterPro" id="IPR008490">
    <property type="entry name" value="Transposase_InsH_N"/>
</dbReference>
<dbReference type="Pfam" id="PF05598">
    <property type="entry name" value="DUF772"/>
    <property type="match status" value="1"/>
</dbReference>
<reference evidence="4 5" key="1">
    <citation type="journal article" date="2015" name="Genome Announc.">
        <title>Expanding the biotechnology potential of lactobacilli through comparative genomics of 213 strains and associated genera.</title>
        <authorList>
            <person name="Sun Z."/>
            <person name="Harris H.M."/>
            <person name="McCann A."/>
            <person name="Guo C."/>
            <person name="Argimon S."/>
            <person name="Zhang W."/>
            <person name="Yang X."/>
            <person name="Jeffery I.B."/>
            <person name="Cooney J.C."/>
            <person name="Kagawa T.F."/>
            <person name="Liu W."/>
            <person name="Song Y."/>
            <person name="Salvetti E."/>
            <person name="Wrobel A."/>
            <person name="Rasinkangas P."/>
            <person name="Parkhill J."/>
            <person name="Rea M.C."/>
            <person name="O'Sullivan O."/>
            <person name="Ritari J."/>
            <person name="Douillard F.P."/>
            <person name="Paul Ross R."/>
            <person name="Yang R."/>
            <person name="Briner A.E."/>
            <person name="Felis G.E."/>
            <person name="de Vos W.M."/>
            <person name="Barrangou R."/>
            <person name="Klaenhammer T.R."/>
            <person name="Caufield P.W."/>
            <person name="Cui Y."/>
            <person name="Zhang H."/>
            <person name="O'Toole P.W."/>
        </authorList>
    </citation>
    <scope>NUCLEOTIDE SEQUENCE [LARGE SCALE GENOMIC DNA]</scope>
    <source>
        <strain evidence="4 5">DSM 20505</strain>
    </source>
</reference>
<feature type="domain" description="Transposase DDE" evidence="3">
    <location>
        <begin position="367"/>
        <end position="448"/>
    </location>
</feature>
<dbReference type="STRING" id="1291052.FC18_GL001267"/>
<comment type="caution">
    <text evidence="4">The sequence shown here is derived from an EMBL/GenBank/DDBJ whole genome shotgun (WGS) entry which is preliminary data.</text>
</comment>